<comment type="caution">
    <text evidence="2">The sequence shown here is derived from an EMBL/GenBank/DDBJ whole genome shotgun (WGS) entry which is preliminary data.</text>
</comment>
<keyword evidence="1" id="KW-1133">Transmembrane helix</keyword>
<proteinExistence type="predicted"/>
<accession>A0A9P5YJ65</accession>
<gene>
    <name evidence="2" type="ORF">BDN70DRAFT_888711</name>
</gene>
<dbReference type="AlphaFoldDB" id="A0A9P5YJ65"/>
<organism evidence="2 3">
    <name type="scientific">Pholiota conissans</name>
    <dbReference type="NCBI Taxonomy" id="109636"/>
    <lineage>
        <taxon>Eukaryota</taxon>
        <taxon>Fungi</taxon>
        <taxon>Dikarya</taxon>
        <taxon>Basidiomycota</taxon>
        <taxon>Agaricomycotina</taxon>
        <taxon>Agaricomycetes</taxon>
        <taxon>Agaricomycetidae</taxon>
        <taxon>Agaricales</taxon>
        <taxon>Agaricineae</taxon>
        <taxon>Strophariaceae</taxon>
        <taxon>Pholiota</taxon>
    </lineage>
</organism>
<keyword evidence="1" id="KW-0472">Membrane</keyword>
<evidence type="ECO:0000256" key="1">
    <source>
        <dbReference type="SAM" id="Phobius"/>
    </source>
</evidence>
<dbReference type="Proteomes" id="UP000807469">
    <property type="component" value="Unassembled WGS sequence"/>
</dbReference>
<keyword evidence="3" id="KW-1185">Reference proteome</keyword>
<protein>
    <submittedName>
        <fullName evidence="2">Uncharacterized protein</fullName>
    </submittedName>
</protein>
<reference evidence="2" key="1">
    <citation type="submission" date="2020-11" db="EMBL/GenBank/DDBJ databases">
        <authorList>
            <consortium name="DOE Joint Genome Institute"/>
            <person name="Ahrendt S."/>
            <person name="Riley R."/>
            <person name="Andreopoulos W."/>
            <person name="Labutti K."/>
            <person name="Pangilinan J."/>
            <person name="Ruiz-Duenas F.J."/>
            <person name="Barrasa J.M."/>
            <person name="Sanchez-Garcia M."/>
            <person name="Camarero S."/>
            <person name="Miyauchi S."/>
            <person name="Serrano A."/>
            <person name="Linde D."/>
            <person name="Babiker R."/>
            <person name="Drula E."/>
            <person name="Ayuso-Fernandez I."/>
            <person name="Pacheco R."/>
            <person name="Padilla G."/>
            <person name="Ferreira P."/>
            <person name="Barriuso J."/>
            <person name="Kellner H."/>
            <person name="Castanera R."/>
            <person name="Alfaro M."/>
            <person name="Ramirez L."/>
            <person name="Pisabarro A.G."/>
            <person name="Kuo A."/>
            <person name="Tritt A."/>
            <person name="Lipzen A."/>
            <person name="He G."/>
            <person name="Yan M."/>
            <person name="Ng V."/>
            <person name="Cullen D."/>
            <person name="Martin F."/>
            <person name="Rosso M.-N."/>
            <person name="Henrissat B."/>
            <person name="Hibbett D."/>
            <person name="Martinez A.T."/>
            <person name="Grigoriev I.V."/>
        </authorList>
    </citation>
    <scope>NUCLEOTIDE SEQUENCE</scope>
    <source>
        <strain evidence="2">CIRM-BRFM 674</strain>
    </source>
</reference>
<keyword evidence="1" id="KW-0812">Transmembrane</keyword>
<sequence>MAAAGAQETSQLKDRLSTRDLIILRLVSSFNAYFVLSVRIIALLGVINVSLGNIDF</sequence>
<evidence type="ECO:0000313" key="3">
    <source>
        <dbReference type="Proteomes" id="UP000807469"/>
    </source>
</evidence>
<evidence type="ECO:0000313" key="2">
    <source>
        <dbReference type="EMBL" id="KAF9470837.1"/>
    </source>
</evidence>
<feature type="transmembrane region" description="Helical" evidence="1">
    <location>
        <begin position="21"/>
        <end position="47"/>
    </location>
</feature>
<dbReference type="EMBL" id="MU155834">
    <property type="protein sequence ID" value="KAF9470837.1"/>
    <property type="molecule type" value="Genomic_DNA"/>
</dbReference>
<name>A0A9P5YJ65_9AGAR</name>